<feature type="compositionally biased region" description="Polar residues" evidence="2">
    <location>
        <begin position="824"/>
        <end position="843"/>
    </location>
</feature>
<proteinExistence type="predicted"/>
<evidence type="ECO:0000313" key="6">
    <source>
        <dbReference type="Proteomes" id="UP000254374"/>
    </source>
</evidence>
<evidence type="ECO:0000313" key="4">
    <source>
        <dbReference type="EMBL" id="STO24258.1"/>
    </source>
</evidence>
<evidence type="ECO:0000256" key="2">
    <source>
        <dbReference type="SAM" id="MobiDB-lite"/>
    </source>
</evidence>
<keyword evidence="5" id="KW-1185">Reference proteome</keyword>
<dbReference type="OrthoDB" id="5654315at2"/>
<keyword evidence="1" id="KW-0175">Coiled coil</keyword>
<feature type="region of interest" description="Disordered" evidence="2">
    <location>
        <begin position="806"/>
        <end position="918"/>
    </location>
</feature>
<name>A0A377GHN7_9GAMM</name>
<feature type="compositionally biased region" description="Polar residues" evidence="2">
    <location>
        <begin position="890"/>
        <end position="903"/>
    </location>
</feature>
<gene>
    <name evidence="4" type="ORF">NCTC11401_01070</name>
    <name evidence="3" type="ORF">SAMN05421777_14016</name>
</gene>
<reference evidence="3 5" key="1">
    <citation type="submission" date="2017-01" db="EMBL/GenBank/DDBJ databases">
        <authorList>
            <person name="Varghese N."/>
            <person name="Submissions S."/>
        </authorList>
    </citation>
    <scope>NUCLEOTIDE SEQUENCE [LARGE SCALE GENOMIC DNA]</scope>
    <source>
        <strain evidence="3 5">ATCC 33342</strain>
    </source>
</reference>
<feature type="compositionally biased region" description="Polar residues" evidence="2">
    <location>
        <begin position="855"/>
        <end position="872"/>
    </location>
</feature>
<protein>
    <submittedName>
        <fullName evidence="4">Uncharacterized protein</fullName>
    </submittedName>
</protein>
<dbReference type="Proteomes" id="UP000254374">
    <property type="component" value="Unassembled WGS sequence"/>
</dbReference>
<feature type="coiled-coil region" evidence="1">
    <location>
        <begin position="618"/>
        <end position="655"/>
    </location>
</feature>
<evidence type="ECO:0000313" key="5">
    <source>
        <dbReference type="Proteomes" id="UP000186808"/>
    </source>
</evidence>
<evidence type="ECO:0000313" key="3">
    <source>
        <dbReference type="EMBL" id="SIR90568.1"/>
    </source>
</evidence>
<sequence length="1093" mass="124163">MKTVVVSIKRPGRYKGHEFLTKVFVNFDDNPFEFLDEPDKPQNAAAEEEQLKSLAQSIVAEKISDNDIDLTNENQKLRTHVLISGKKNGALQVDYTVSGGVELLSTSSQKPNLKAVLQKQFPTATFSDTYGEIGAEHTLGMPLIPENILTILQEKKKSAAIAKGKRILAKQKEEFLTKGPIKFPDLVAFPASIKTTAKKDINLKNAVEKLRTLNGDNSKLYEVHQKIETCEIEIKALDEQLTELKKREASLAEAMSKDERLVSFAQSHLQTSMNELQQTKLSVEKKISIFRTKLSEAKKSFSEHVTHSYSQYETYENTLQFTKQVILAALYNAALDYYKKILNDTVGNVENRKKMIEEFNQRFARIANIDDCGNVKPIEETYNNFAGASLSQVEAFTNELIEKCDLGITSPKFIETCLEKANKYCVEKYEPLFSNLIYTDAAQTMPFIMEKSIPLPFGLRWLKKINLNIGFEQSLSFAIQSASDPVKLASESSKIPEKDAIGAQQSALQTAATKLTNVDQKVKNFQRYIELNDKLEARKVLASNQKRQIDKVTEYFNKVRDSIVDQIKDQPLEVQQYVLNNIEPQLAKSVFNQLSENNRMYLAKGLPWLAEASEASDIQRLTKKYEALATEILIAEENLNKIKEKDIRVEQLEELGSALDKVGENVLEQRELQRVIEQSKSYENDDLFIQDYLVFQKQLTDAKEILAKQIQDAEKKFELLTQANASEEQLETFNIVRQSLKEMSSSFDNTEYQRNKPEQNTEELQRLTNMATSMYERLLDEYKRIDERIKSEQEASIAQEQMIQTSQNLQKNGPPPSDKATPEEGTNQKNAQEQTSQPPQNLQGDDPNKVPPEEGTNQKNAQKQMSQPPQNLQEDDPKKVPPEGLDLPQRPQQNDNSHSPTDSNMKKEVLPPSKPGPTIETKIREIYERYKQAVAEETKKLFSTDAHGWDKLFEAHKKGEEDNPDEFQKRYTQEATDQIQKDKAVISLEDIIKLIEGTEWKTGIGIGIGISKSRSQIEIDGKKTPVPNHIYKIYQQAKLGTGNPELAHVAMKEINNIATRAINHSVSVAKALRKRDQQTQDAYNAIELHSRNL</sequence>
<reference evidence="4 6" key="2">
    <citation type="submission" date="2018-06" db="EMBL/GenBank/DDBJ databases">
        <authorList>
            <consortium name="Pathogen Informatics"/>
            <person name="Doyle S."/>
        </authorList>
    </citation>
    <scope>NUCLEOTIDE SEQUENCE [LARGE SCALE GENOMIC DNA]</scope>
    <source>
        <strain evidence="4 6">NCTC11401</strain>
    </source>
</reference>
<organism evidence="4 6">
    <name type="scientific">Fluoribacter gormanii</name>
    <dbReference type="NCBI Taxonomy" id="464"/>
    <lineage>
        <taxon>Bacteria</taxon>
        <taxon>Pseudomonadati</taxon>
        <taxon>Pseudomonadota</taxon>
        <taxon>Gammaproteobacteria</taxon>
        <taxon>Legionellales</taxon>
        <taxon>Legionellaceae</taxon>
        <taxon>Fluoribacter</taxon>
    </lineage>
</organism>
<dbReference type="AlphaFoldDB" id="A0A377GHN7"/>
<evidence type="ECO:0000256" key="1">
    <source>
        <dbReference type="SAM" id="Coils"/>
    </source>
</evidence>
<feature type="coiled-coil region" evidence="1">
    <location>
        <begin position="227"/>
        <end position="254"/>
    </location>
</feature>
<dbReference type="RefSeq" id="WP_058468855.1">
    <property type="nucleotide sequence ID" value="NZ_CAAAIX010000043.1"/>
</dbReference>
<dbReference type="EMBL" id="FTNL01000040">
    <property type="protein sequence ID" value="SIR90568.1"/>
    <property type="molecule type" value="Genomic_DNA"/>
</dbReference>
<dbReference type="EMBL" id="UGGV01000001">
    <property type="protein sequence ID" value="STO24258.1"/>
    <property type="molecule type" value="Genomic_DNA"/>
</dbReference>
<dbReference type="Proteomes" id="UP000186808">
    <property type="component" value="Unassembled WGS sequence"/>
</dbReference>
<feature type="coiled-coil region" evidence="1">
    <location>
        <begin position="696"/>
        <end position="730"/>
    </location>
</feature>
<accession>A0A377GHN7</accession>